<feature type="transmembrane region" description="Helical" evidence="1">
    <location>
        <begin position="191"/>
        <end position="221"/>
    </location>
</feature>
<feature type="transmembrane region" description="Helical" evidence="1">
    <location>
        <begin position="351"/>
        <end position="374"/>
    </location>
</feature>
<feature type="transmembrane region" description="Helical" evidence="1">
    <location>
        <begin position="97"/>
        <end position="123"/>
    </location>
</feature>
<feature type="transmembrane region" description="Helical" evidence="1">
    <location>
        <begin position="135"/>
        <end position="156"/>
    </location>
</feature>
<feature type="transmembrane region" description="Helical" evidence="1">
    <location>
        <begin position="386"/>
        <end position="409"/>
    </location>
</feature>
<accession>A0ABY1WIQ1</accession>
<reference evidence="2 3" key="1">
    <citation type="submission" date="2019-02" db="EMBL/GenBank/DDBJ databases">
        <title>WGS of Pseudoxanthomonas species novum from clinical isolates.</title>
        <authorList>
            <person name="Bernier A.-M."/>
            <person name="Bernard K."/>
            <person name="Vachon A."/>
        </authorList>
    </citation>
    <scope>NUCLEOTIDE SEQUENCE [LARGE SCALE GENOMIC DNA]</scope>
    <source>
        <strain evidence="3">NML 170316</strain>
    </source>
</reference>
<evidence type="ECO:0000256" key="1">
    <source>
        <dbReference type="SAM" id="Phobius"/>
    </source>
</evidence>
<keyword evidence="1" id="KW-0472">Membrane</keyword>
<feature type="transmembrane region" description="Helical" evidence="1">
    <location>
        <begin position="16"/>
        <end position="37"/>
    </location>
</feature>
<protein>
    <recommendedName>
        <fullName evidence="4">Glycosyltransferase RgtA/B/C/D-like domain-containing protein</fullName>
    </recommendedName>
</protein>
<dbReference type="EMBL" id="SHME01000001">
    <property type="protein sequence ID" value="TAA22624.1"/>
    <property type="molecule type" value="Genomic_DNA"/>
</dbReference>
<feature type="transmembrane region" description="Helical" evidence="1">
    <location>
        <begin position="233"/>
        <end position="254"/>
    </location>
</feature>
<feature type="transmembrane region" description="Helical" evidence="1">
    <location>
        <begin position="321"/>
        <end position="339"/>
    </location>
</feature>
<gene>
    <name evidence="2" type="ORF">EA658_03290</name>
</gene>
<comment type="caution">
    <text evidence="2">The sequence shown here is derived from an EMBL/GenBank/DDBJ whole genome shotgun (WGS) entry which is preliminary data.</text>
</comment>
<organism evidence="2 3">
    <name type="scientific">Pseudoxanthomonas winnipegensis</name>
    <dbReference type="NCBI Taxonomy" id="2480810"/>
    <lineage>
        <taxon>Bacteria</taxon>
        <taxon>Pseudomonadati</taxon>
        <taxon>Pseudomonadota</taxon>
        <taxon>Gammaproteobacteria</taxon>
        <taxon>Lysobacterales</taxon>
        <taxon>Lysobacteraceae</taxon>
        <taxon>Pseudoxanthomonas</taxon>
    </lineage>
</organism>
<sequence>MATSIMKHFRVSTARAAAIIVIAISALAFIASVYRLLHTRAEIVYTTIQDDSFYYILPAWNAFHHELVSFDLINKTYGFQPGYFVALYLMAPFASNAHGLTVISLIFNFLCYSLTGFVAYCAVKNAAPRKHLPPAIIGGLAAVAAFFANGLSYLSSQTGKENALAALLLSVAIYISQRLRSFEPPRESLKGFVLLGAVFALLALTRIHPATAISMALIALYSVDNRVFSRKSVAIGITFFALFAPWFLFSKAYFGNAFPTSGALKSGSFGLNIDGISSYYGYLQTYLERIAKFTFGYPNSFFLLQTDVDKFTPQASLPAKLLAWLSIALASIAMLYSIAPVGREDRSFRSFVRLCSTLFTGSFVGHALLLWNYAKWAYATDYFTWYIYDTPLLASLLAGCGAAVLVYMLQERRQIRYWPVAAVTLIAACCWCVVRDARPQSDYPYGGFQGVAYGITQEIKNGKYPECAHGLVGSYSSGLIGLELGGRVVNLDGLANDTAARVRMSGGSIPTLLSEQKIGCFIEVAELLPHHPDYETKVLGQYPMGNTKIVVAALKYHQP</sequence>
<evidence type="ECO:0008006" key="4">
    <source>
        <dbReference type="Google" id="ProtNLM"/>
    </source>
</evidence>
<dbReference type="Proteomes" id="UP000293089">
    <property type="component" value="Unassembled WGS sequence"/>
</dbReference>
<keyword evidence="1" id="KW-0812">Transmembrane</keyword>
<evidence type="ECO:0000313" key="2">
    <source>
        <dbReference type="EMBL" id="TAA22624.1"/>
    </source>
</evidence>
<dbReference type="RefSeq" id="WP_130530569.1">
    <property type="nucleotide sequence ID" value="NZ_SHMD01000003.1"/>
</dbReference>
<keyword evidence="1" id="KW-1133">Transmembrane helix</keyword>
<proteinExistence type="predicted"/>
<keyword evidence="3" id="KW-1185">Reference proteome</keyword>
<name>A0ABY1WIQ1_9GAMM</name>
<feature type="transmembrane region" description="Helical" evidence="1">
    <location>
        <begin position="162"/>
        <end position="179"/>
    </location>
</feature>
<evidence type="ECO:0000313" key="3">
    <source>
        <dbReference type="Proteomes" id="UP000293089"/>
    </source>
</evidence>